<name>A0A2U3AKG6_9BACL</name>
<reference evidence="1 2" key="1">
    <citation type="submission" date="2018-05" db="EMBL/GenBank/DDBJ databases">
        <title>Kurthia sibirica genome sequence.</title>
        <authorList>
            <person name="Maclea K.S."/>
            <person name="Goen A.E."/>
        </authorList>
    </citation>
    <scope>NUCLEOTIDE SEQUENCE [LARGE SCALE GENOMIC DNA]</scope>
    <source>
        <strain evidence="1 2">ATCC 49154</strain>
    </source>
</reference>
<dbReference type="AlphaFoldDB" id="A0A2U3AKG6"/>
<accession>A0A2U3AKG6</accession>
<sequence>MDKKREPLKAFMDAEIVDDTSEKEENVYKEINLVVFDNELVLQMWNLDVFPKDKIKSTSTYPIDLIADNDGVYESKEVVSNLLPIFYRLEDIEILKCTFVY</sequence>
<dbReference type="Proteomes" id="UP000245938">
    <property type="component" value="Unassembled WGS sequence"/>
</dbReference>
<evidence type="ECO:0000313" key="1">
    <source>
        <dbReference type="EMBL" id="PWI25027.1"/>
    </source>
</evidence>
<organism evidence="1 2">
    <name type="scientific">Kurthia sibirica</name>
    <dbReference type="NCBI Taxonomy" id="202750"/>
    <lineage>
        <taxon>Bacteria</taxon>
        <taxon>Bacillati</taxon>
        <taxon>Bacillota</taxon>
        <taxon>Bacilli</taxon>
        <taxon>Bacillales</taxon>
        <taxon>Caryophanaceae</taxon>
        <taxon>Kurthia</taxon>
    </lineage>
</organism>
<comment type="caution">
    <text evidence="1">The sequence shown here is derived from an EMBL/GenBank/DDBJ whole genome shotgun (WGS) entry which is preliminary data.</text>
</comment>
<gene>
    <name evidence="1" type="ORF">DEX24_10665</name>
</gene>
<protein>
    <submittedName>
        <fullName evidence="1">Uncharacterized protein</fullName>
    </submittedName>
</protein>
<keyword evidence="2" id="KW-1185">Reference proteome</keyword>
<proteinExistence type="predicted"/>
<dbReference type="RefSeq" id="WP_109306423.1">
    <property type="nucleotide sequence ID" value="NZ_BJUF01000004.1"/>
</dbReference>
<evidence type="ECO:0000313" key="2">
    <source>
        <dbReference type="Proteomes" id="UP000245938"/>
    </source>
</evidence>
<dbReference type="EMBL" id="QFVR01000013">
    <property type="protein sequence ID" value="PWI25027.1"/>
    <property type="molecule type" value="Genomic_DNA"/>
</dbReference>